<dbReference type="Gene3D" id="3.40.30.10">
    <property type="entry name" value="Glutaredoxin"/>
    <property type="match status" value="1"/>
</dbReference>
<evidence type="ECO:0000313" key="4">
    <source>
        <dbReference type="EMBL" id="TDQ11158.1"/>
    </source>
</evidence>
<dbReference type="InterPro" id="IPR036249">
    <property type="entry name" value="Thioredoxin-like_sf"/>
</dbReference>
<feature type="chain" id="PRO_5020882004" evidence="2">
    <location>
        <begin position="22"/>
        <end position="422"/>
    </location>
</feature>
<organism evidence="4 5">
    <name type="scientific">Pedobacter metabolipauper</name>
    <dbReference type="NCBI Taxonomy" id="425513"/>
    <lineage>
        <taxon>Bacteria</taxon>
        <taxon>Pseudomonadati</taxon>
        <taxon>Bacteroidota</taxon>
        <taxon>Sphingobacteriia</taxon>
        <taxon>Sphingobacteriales</taxon>
        <taxon>Sphingobacteriaceae</taxon>
        <taxon>Pedobacter</taxon>
    </lineage>
</organism>
<dbReference type="PANTHER" id="PTHR42852">
    <property type="entry name" value="THIOL:DISULFIDE INTERCHANGE PROTEIN DSBE"/>
    <property type="match status" value="1"/>
</dbReference>
<gene>
    <name evidence="4" type="ORF">ATK78_0273</name>
</gene>
<comment type="caution">
    <text evidence="4">The sequence shown here is derived from an EMBL/GenBank/DDBJ whole genome shotgun (WGS) entry which is preliminary data.</text>
</comment>
<evidence type="ECO:0000256" key="1">
    <source>
        <dbReference type="ARBA" id="ARBA00023284"/>
    </source>
</evidence>
<dbReference type="SUPFAM" id="SSF52833">
    <property type="entry name" value="Thioredoxin-like"/>
    <property type="match status" value="1"/>
</dbReference>
<feature type="domain" description="Thioredoxin" evidence="3">
    <location>
        <begin position="269"/>
        <end position="422"/>
    </location>
</feature>
<dbReference type="CDD" id="cd02966">
    <property type="entry name" value="TlpA_like_family"/>
    <property type="match status" value="1"/>
</dbReference>
<dbReference type="PROSITE" id="PS51352">
    <property type="entry name" value="THIOREDOXIN_2"/>
    <property type="match status" value="1"/>
</dbReference>
<sequence>MKYLKSLFLIFVILSVQQINAQTAKSADPLKAHMDSLQKGVENEKDPAKKEVLALAFIKKLSGETKEGIAIRDNINLNVAMAYANAKNPDKALAYASSFETTSWVGEGRSRVALALIRNGLIDPAGLLLKKAIESTEPFLKVERTTDYGKFAAASGYRYYCTDYADVLFRQGKYEEALKFIKIAHAAFPETKGSVNAIYAQTLVKLNRYPEAFTLIDEAVKRGQATTAIKGLMKEVYVKAKGSESGYAAYEADVKKLFAEQTKAQLAKQMFKETAPTFSLKDLDGHTVSTESLKGKTVVLDFWATWCGPCKASFPAMAMAVKRYESDTTVKFLFIHTMEYSDQATEEARSYIKSTKYPFQVLMDLKEKGVKGNKVVDSFKTSMIPAKYVIDKNGNLRFRMIGYHEGDDATLEQITAMIELVK</sequence>
<protein>
    <submittedName>
        <fullName evidence="4">Thiol-disulfide isomerase/thioredoxin</fullName>
    </submittedName>
</protein>
<dbReference type="GO" id="GO:0006950">
    <property type="term" value="P:response to stress"/>
    <property type="evidence" value="ECO:0007669"/>
    <property type="project" value="UniProtKB-ARBA"/>
</dbReference>
<dbReference type="InterPro" id="IPR013766">
    <property type="entry name" value="Thioredoxin_domain"/>
</dbReference>
<dbReference type="AlphaFoldDB" id="A0A4R6T0P8"/>
<dbReference type="InterPro" id="IPR050553">
    <property type="entry name" value="Thioredoxin_ResA/DsbE_sf"/>
</dbReference>
<evidence type="ECO:0000256" key="2">
    <source>
        <dbReference type="SAM" id="SignalP"/>
    </source>
</evidence>
<dbReference type="Proteomes" id="UP000295620">
    <property type="component" value="Unassembled WGS sequence"/>
</dbReference>
<dbReference type="OrthoDB" id="634996at2"/>
<evidence type="ECO:0000313" key="5">
    <source>
        <dbReference type="Proteomes" id="UP000295620"/>
    </source>
</evidence>
<dbReference type="RefSeq" id="WP_133574255.1">
    <property type="nucleotide sequence ID" value="NZ_SNYC01000003.1"/>
</dbReference>
<dbReference type="EMBL" id="SNYC01000003">
    <property type="protein sequence ID" value="TDQ11158.1"/>
    <property type="molecule type" value="Genomic_DNA"/>
</dbReference>
<dbReference type="GO" id="GO:0016209">
    <property type="term" value="F:antioxidant activity"/>
    <property type="evidence" value="ECO:0007669"/>
    <property type="project" value="InterPro"/>
</dbReference>
<keyword evidence="5" id="KW-1185">Reference proteome</keyword>
<dbReference type="GO" id="GO:0016853">
    <property type="term" value="F:isomerase activity"/>
    <property type="evidence" value="ECO:0007669"/>
    <property type="project" value="UniProtKB-KW"/>
</dbReference>
<keyword evidence="4" id="KW-0413">Isomerase</keyword>
<feature type="signal peptide" evidence="2">
    <location>
        <begin position="1"/>
        <end position="21"/>
    </location>
</feature>
<evidence type="ECO:0000259" key="3">
    <source>
        <dbReference type="PROSITE" id="PS51352"/>
    </source>
</evidence>
<reference evidence="4 5" key="1">
    <citation type="submission" date="2019-03" db="EMBL/GenBank/DDBJ databases">
        <title>Genomic Encyclopedia of Archaeal and Bacterial Type Strains, Phase II (KMG-II): from individual species to whole genera.</title>
        <authorList>
            <person name="Goeker M."/>
        </authorList>
    </citation>
    <scope>NUCLEOTIDE SEQUENCE [LARGE SCALE GENOMIC DNA]</scope>
    <source>
        <strain evidence="4 5">DSM 19035</strain>
    </source>
</reference>
<dbReference type="Gene3D" id="1.25.40.10">
    <property type="entry name" value="Tetratricopeptide repeat domain"/>
    <property type="match status" value="1"/>
</dbReference>
<dbReference type="InterPro" id="IPR011990">
    <property type="entry name" value="TPR-like_helical_dom_sf"/>
</dbReference>
<name>A0A4R6T0P8_9SPHI</name>
<accession>A0A4R6T0P8</accession>
<keyword evidence="1" id="KW-0676">Redox-active center</keyword>
<dbReference type="PROSITE" id="PS00194">
    <property type="entry name" value="THIOREDOXIN_1"/>
    <property type="match status" value="1"/>
</dbReference>
<dbReference type="InterPro" id="IPR017937">
    <property type="entry name" value="Thioredoxin_CS"/>
</dbReference>
<dbReference type="Pfam" id="PF00578">
    <property type="entry name" value="AhpC-TSA"/>
    <property type="match status" value="1"/>
</dbReference>
<dbReference type="SUPFAM" id="SSF48452">
    <property type="entry name" value="TPR-like"/>
    <property type="match status" value="1"/>
</dbReference>
<proteinExistence type="predicted"/>
<keyword evidence="2" id="KW-0732">Signal</keyword>
<dbReference type="PANTHER" id="PTHR42852:SF13">
    <property type="entry name" value="PROTEIN DIPZ"/>
    <property type="match status" value="1"/>
</dbReference>
<dbReference type="InterPro" id="IPR000866">
    <property type="entry name" value="AhpC/TSA"/>
</dbReference>
<dbReference type="GO" id="GO:0016491">
    <property type="term" value="F:oxidoreductase activity"/>
    <property type="evidence" value="ECO:0007669"/>
    <property type="project" value="InterPro"/>
</dbReference>